<dbReference type="Gene3D" id="2.130.10.10">
    <property type="entry name" value="YVTN repeat-like/Quinoprotein amine dehydrogenase"/>
    <property type="match status" value="1"/>
</dbReference>
<name>A0A7S3EDA6_9RHOD</name>
<dbReference type="PROSITE" id="PS50294">
    <property type="entry name" value="WD_REPEATS_REGION"/>
    <property type="match status" value="1"/>
</dbReference>
<keyword evidence="2" id="KW-0677">Repeat</keyword>
<evidence type="ECO:0008006" key="6">
    <source>
        <dbReference type="Google" id="ProtNLM"/>
    </source>
</evidence>
<dbReference type="PANTHER" id="PTHR43991:SF12">
    <property type="entry name" value="WD REPEAT PROTEIN (AFU_ORTHOLOGUE AFUA_8G05640)"/>
    <property type="match status" value="1"/>
</dbReference>
<evidence type="ECO:0000313" key="4">
    <source>
        <dbReference type="EMBL" id="CAE0046590.1"/>
    </source>
</evidence>
<dbReference type="InterPro" id="IPR015943">
    <property type="entry name" value="WD40/YVTN_repeat-like_dom_sf"/>
</dbReference>
<reference evidence="4" key="1">
    <citation type="submission" date="2021-01" db="EMBL/GenBank/DDBJ databases">
        <authorList>
            <person name="Corre E."/>
            <person name="Pelletier E."/>
            <person name="Niang G."/>
            <person name="Scheremetjew M."/>
            <person name="Finn R."/>
            <person name="Kale V."/>
            <person name="Holt S."/>
            <person name="Cochrane G."/>
            <person name="Meng A."/>
            <person name="Brown T."/>
            <person name="Cohen L."/>
        </authorList>
    </citation>
    <scope>NUCLEOTIDE SEQUENCE</scope>
    <source>
        <strain evidence="4">CCMP 769</strain>
    </source>
</reference>
<dbReference type="EMBL" id="HBHW01018953">
    <property type="protein sequence ID" value="CAE0046605.1"/>
    <property type="molecule type" value="Transcribed_RNA"/>
</dbReference>
<feature type="repeat" description="WD" evidence="3">
    <location>
        <begin position="344"/>
        <end position="379"/>
    </location>
</feature>
<dbReference type="EMBL" id="HBHW01018936">
    <property type="protein sequence ID" value="CAE0046590.1"/>
    <property type="molecule type" value="Transcribed_RNA"/>
</dbReference>
<dbReference type="InterPro" id="IPR001680">
    <property type="entry name" value="WD40_rpt"/>
</dbReference>
<dbReference type="PROSITE" id="PS00678">
    <property type="entry name" value="WD_REPEATS_1"/>
    <property type="match status" value="1"/>
</dbReference>
<organism evidence="4">
    <name type="scientific">Rhodosorus marinus</name>
    <dbReference type="NCBI Taxonomy" id="101924"/>
    <lineage>
        <taxon>Eukaryota</taxon>
        <taxon>Rhodophyta</taxon>
        <taxon>Stylonematophyceae</taxon>
        <taxon>Stylonematales</taxon>
        <taxon>Stylonemataceae</taxon>
        <taxon>Rhodosorus</taxon>
    </lineage>
</organism>
<dbReference type="InterPro" id="IPR019775">
    <property type="entry name" value="WD40_repeat_CS"/>
</dbReference>
<dbReference type="AlphaFoldDB" id="A0A7S3EDA6"/>
<dbReference type="SUPFAM" id="SSF50978">
    <property type="entry name" value="WD40 repeat-like"/>
    <property type="match status" value="1"/>
</dbReference>
<accession>A0A7S3EDA6</accession>
<proteinExistence type="predicted"/>
<protein>
    <recommendedName>
        <fullName evidence="6">Anaphase-promoting complex subunit 4 WD40 domain-containing protein</fullName>
    </recommendedName>
</protein>
<keyword evidence="1 3" id="KW-0853">WD repeat</keyword>
<dbReference type="SMART" id="SM00320">
    <property type="entry name" value="WD40"/>
    <property type="match status" value="3"/>
</dbReference>
<gene>
    <name evidence="4" type="ORF">RMAR00112_LOCUS14569</name>
    <name evidence="5" type="ORF">RMAR00112_LOCUS14584</name>
</gene>
<dbReference type="PROSITE" id="PS50082">
    <property type="entry name" value="WD_REPEATS_2"/>
    <property type="match status" value="1"/>
</dbReference>
<dbReference type="Pfam" id="PF00400">
    <property type="entry name" value="WD40"/>
    <property type="match status" value="2"/>
</dbReference>
<dbReference type="PANTHER" id="PTHR43991">
    <property type="entry name" value="WD REPEAT PROTEIN (AFU_ORTHOLOGUE AFUA_8G05640)-RELATED"/>
    <property type="match status" value="1"/>
</dbReference>
<evidence type="ECO:0000256" key="3">
    <source>
        <dbReference type="PROSITE-ProRule" id="PRU00221"/>
    </source>
</evidence>
<evidence type="ECO:0000256" key="2">
    <source>
        <dbReference type="ARBA" id="ARBA00022737"/>
    </source>
</evidence>
<sequence length="478" mass="53486">MEFSGGWAGIQEGRYCRVANENLFDDKNVEIMDDNVDFDSLSGSTEDSIVTFEDPTEADENQMAIDVPDNCANSMTSTEFVQSIPSLTKHHGDITWEDYQNGVDMQGIDLAMLGFSCRDTYRMHNAQSVYLPGLCMDHPRLSWFTPSDAEFFSFNYSTRRVSCSIGHTQLRHLVVSTSQHDVYAMCKNSIMHWNASRRKESSVLNMSSPEVTSRGLRHMTVTTIAAIENLVMAGGLHGEVVVKDLNRNSIVFADHISTRSDPITNAIDCHWSPQGQLVMMTSNNDGKIRMFDTESFSVFNTIRMGFAVNHATRQPNGGKLLCVAGDHEDGRLVDVDTGKPEVILRGHIRNMFATAWHPDGSIIATGNEDNTCRIWDVRNPARQLGPCLPGFFGAIRSLRFTNDGKFLIMSDNSDYVYIYLVGDMDFQRKQEIDLFGLVSGVTVSPDDELLTVGVVHKAAGRLLEFERKDWRKSSSCLI</sequence>
<dbReference type="InterPro" id="IPR036322">
    <property type="entry name" value="WD40_repeat_dom_sf"/>
</dbReference>
<evidence type="ECO:0000256" key="1">
    <source>
        <dbReference type="ARBA" id="ARBA00022574"/>
    </source>
</evidence>
<evidence type="ECO:0000313" key="5">
    <source>
        <dbReference type="EMBL" id="CAE0046605.1"/>
    </source>
</evidence>